<gene>
    <name evidence="1" type="ORF">DQQ10_21340</name>
</gene>
<protein>
    <submittedName>
        <fullName evidence="1">Conjugal transfer protein TraI</fullName>
    </submittedName>
</protein>
<dbReference type="OrthoDB" id="793529at2"/>
<proteinExistence type="predicted"/>
<keyword evidence="2" id="KW-1185">Reference proteome</keyword>
<sequence length="224" mass="26424">MRIQLIVIFSLVGLFTAWPVAEAAAAGWIQEIIKKILKALDLMVQRLQNKTIALQNTQKALENALSKLKLREIAEWTEKHRKLYADYYNELWKVKNLLSTIEQTRAIVKRQERLVNEYKKTWNIIKSDSHFSGWEIDYMYRVYTRILERSLTNLEQLSMVINSFQTQMTDESRMAIIAQASDQSIKNLNDLRQFNEHNMLLSISRAKDKHEIESTRKLYDLTND</sequence>
<organism evidence="1 2">
    <name type="scientific">Pseudochryseolinea flava</name>
    <dbReference type="NCBI Taxonomy" id="2059302"/>
    <lineage>
        <taxon>Bacteria</taxon>
        <taxon>Pseudomonadati</taxon>
        <taxon>Bacteroidota</taxon>
        <taxon>Cytophagia</taxon>
        <taxon>Cytophagales</taxon>
        <taxon>Fulvivirgaceae</taxon>
        <taxon>Pseudochryseolinea</taxon>
    </lineage>
</organism>
<dbReference type="Proteomes" id="UP000251889">
    <property type="component" value="Unassembled WGS sequence"/>
</dbReference>
<dbReference type="AlphaFoldDB" id="A0A364XXH7"/>
<name>A0A364XXH7_9BACT</name>
<evidence type="ECO:0000313" key="2">
    <source>
        <dbReference type="Proteomes" id="UP000251889"/>
    </source>
</evidence>
<evidence type="ECO:0000313" key="1">
    <source>
        <dbReference type="EMBL" id="RAV98965.1"/>
    </source>
</evidence>
<comment type="caution">
    <text evidence="1">The sequence shown here is derived from an EMBL/GenBank/DDBJ whole genome shotgun (WGS) entry which is preliminary data.</text>
</comment>
<reference evidence="1 2" key="1">
    <citation type="submission" date="2018-06" db="EMBL/GenBank/DDBJ databases">
        <title>Chryseolinea flavus sp. nov., a member of the phylum Bacteroidetes isolated from soil.</title>
        <authorList>
            <person name="Li Y."/>
            <person name="Wang J."/>
        </authorList>
    </citation>
    <scope>NUCLEOTIDE SEQUENCE [LARGE SCALE GENOMIC DNA]</scope>
    <source>
        <strain evidence="1 2">SDU1-6</strain>
    </source>
</reference>
<accession>A0A364XXH7</accession>
<dbReference type="EMBL" id="QMFY01000014">
    <property type="protein sequence ID" value="RAV98965.1"/>
    <property type="molecule type" value="Genomic_DNA"/>
</dbReference>